<accession>A0A0F9QZZ2</accession>
<sequence length="65" mass="7251">MPEQTNAKRSALLEKLANYAFLAKGEGSGSAVHIYNEEAVEAILVYFNDPEITMAYNEIKDRTDV</sequence>
<gene>
    <name evidence="1" type="ORF">LCGC14_0712870</name>
</gene>
<dbReference type="AlphaFoldDB" id="A0A0F9QZZ2"/>
<dbReference type="EMBL" id="LAZR01001578">
    <property type="protein sequence ID" value="KKN42477.1"/>
    <property type="molecule type" value="Genomic_DNA"/>
</dbReference>
<reference evidence="1" key="1">
    <citation type="journal article" date="2015" name="Nature">
        <title>Complex archaea that bridge the gap between prokaryotes and eukaryotes.</title>
        <authorList>
            <person name="Spang A."/>
            <person name="Saw J.H."/>
            <person name="Jorgensen S.L."/>
            <person name="Zaremba-Niedzwiedzka K."/>
            <person name="Martijn J."/>
            <person name="Lind A.E."/>
            <person name="van Eijk R."/>
            <person name="Schleper C."/>
            <person name="Guy L."/>
            <person name="Ettema T.J."/>
        </authorList>
    </citation>
    <scope>NUCLEOTIDE SEQUENCE</scope>
</reference>
<organism evidence="1">
    <name type="scientific">marine sediment metagenome</name>
    <dbReference type="NCBI Taxonomy" id="412755"/>
    <lineage>
        <taxon>unclassified sequences</taxon>
        <taxon>metagenomes</taxon>
        <taxon>ecological metagenomes</taxon>
    </lineage>
</organism>
<protein>
    <submittedName>
        <fullName evidence="1">Uncharacterized protein</fullName>
    </submittedName>
</protein>
<name>A0A0F9QZZ2_9ZZZZ</name>
<comment type="caution">
    <text evidence="1">The sequence shown here is derived from an EMBL/GenBank/DDBJ whole genome shotgun (WGS) entry which is preliminary data.</text>
</comment>
<proteinExistence type="predicted"/>
<evidence type="ECO:0000313" key="1">
    <source>
        <dbReference type="EMBL" id="KKN42477.1"/>
    </source>
</evidence>